<evidence type="ECO:0008006" key="3">
    <source>
        <dbReference type="Google" id="ProtNLM"/>
    </source>
</evidence>
<dbReference type="Proteomes" id="UP001595829">
    <property type="component" value="Unassembled WGS sequence"/>
</dbReference>
<evidence type="ECO:0000313" key="2">
    <source>
        <dbReference type="Proteomes" id="UP001595829"/>
    </source>
</evidence>
<sequence>MAVRPLPDDVARALDLLLEDGDSLREQVPHFRVLSRCTCGCGTADFGIDTDAVGPSPTAPSRTGVVAEAVICTETGDCPGEVLLFARAGYLAWLEVCSWSDDDVTLADFLRGATRDLS</sequence>
<gene>
    <name evidence="1" type="ORF">ACFPM3_25870</name>
</gene>
<name>A0ABV9XN06_9ACTN</name>
<accession>A0ABV9XN06</accession>
<keyword evidence="2" id="KW-1185">Reference proteome</keyword>
<evidence type="ECO:0000313" key="1">
    <source>
        <dbReference type="EMBL" id="MFC5025558.1"/>
    </source>
</evidence>
<proteinExistence type="predicted"/>
<comment type="caution">
    <text evidence="1">The sequence shown here is derived from an EMBL/GenBank/DDBJ whole genome shotgun (WGS) entry which is preliminary data.</text>
</comment>
<protein>
    <recommendedName>
        <fullName evidence="3">DUF779 domain-containing protein</fullName>
    </recommendedName>
</protein>
<dbReference type="RefSeq" id="WP_345690077.1">
    <property type="nucleotide sequence ID" value="NZ_BAABIT010000001.1"/>
</dbReference>
<dbReference type="EMBL" id="JBHSJD010000022">
    <property type="protein sequence ID" value="MFC5025558.1"/>
    <property type="molecule type" value="Genomic_DNA"/>
</dbReference>
<reference evidence="2" key="1">
    <citation type="journal article" date="2019" name="Int. J. Syst. Evol. Microbiol.">
        <title>The Global Catalogue of Microorganisms (GCM) 10K type strain sequencing project: providing services to taxonomists for standard genome sequencing and annotation.</title>
        <authorList>
            <consortium name="The Broad Institute Genomics Platform"/>
            <consortium name="The Broad Institute Genome Sequencing Center for Infectious Disease"/>
            <person name="Wu L."/>
            <person name="Ma J."/>
        </authorList>
    </citation>
    <scope>NUCLEOTIDE SEQUENCE [LARGE SCALE GENOMIC DNA]</scope>
    <source>
        <strain evidence="2">CGMCC 4.1648</strain>
    </source>
</reference>
<organism evidence="1 2">
    <name type="scientific">Streptomyces coeruleoprunus</name>
    <dbReference type="NCBI Taxonomy" id="285563"/>
    <lineage>
        <taxon>Bacteria</taxon>
        <taxon>Bacillati</taxon>
        <taxon>Actinomycetota</taxon>
        <taxon>Actinomycetes</taxon>
        <taxon>Kitasatosporales</taxon>
        <taxon>Streptomycetaceae</taxon>
        <taxon>Streptomyces</taxon>
    </lineage>
</organism>